<organism evidence="3 4">
    <name type="scientific">Terrisporobacter muris</name>
    <dbReference type="NCBI Taxonomy" id="2963284"/>
    <lineage>
        <taxon>Bacteria</taxon>
        <taxon>Bacillati</taxon>
        <taxon>Bacillota</taxon>
        <taxon>Clostridia</taxon>
        <taxon>Peptostreptococcales</taxon>
        <taxon>Peptostreptococcaceae</taxon>
        <taxon>Terrisporobacter</taxon>
    </lineage>
</organism>
<proteinExistence type="predicted"/>
<reference evidence="3" key="1">
    <citation type="submission" date="2022-07" db="EMBL/GenBank/DDBJ databases">
        <title>Enhanced cultured diversity of the mouse gut microbiota enables custom-made synthetic communities.</title>
        <authorList>
            <person name="Afrizal A."/>
        </authorList>
    </citation>
    <scope>NUCLEOTIDE SEQUENCE</scope>
    <source>
        <strain evidence="3">DSM 29186</strain>
    </source>
</reference>
<evidence type="ECO:0000259" key="2">
    <source>
        <dbReference type="Pfam" id="PF13472"/>
    </source>
</evidence>
<dbReference type="CDD" id="cd00229">
    <property type="entry name" value="SGNH_hydrolase"/>
    <property type="match status" value="1"/>
</dbReference>
<dbReference type="RefSeq" id="WP_257559962.1">
    <property type="nucleotide sequence ID" value="NZ_JANKBY010000004.1"/>
</dbReference>
<keyword evidence="4" id="KW-1185">Reference proteome</keyword>
<dbReference type="EMBL" id="JANKBY010000004">
    <property type="protein sequence ID" value="MCR1821308.1"/>
    <property type="molecule type" value="Genomic_DNA"/>
</dbReference>
<gene>
    <name evidence="3" type="ORF">NSA58_00780</name>
</gene>
<dbReference type="InterPro" id="IPR036514">
    <property type="entry name" value="SGNH_hydro_sf"/>
</dbReference>
<dbReference type="Pfam" id="PF10651">
    <property type="entry name" value="BppU_N"/>
    <property type="match status" value="1"/>
</dbReference>
<accession>A0A9X2RZR9</accession>
<protein>
    <submittedName>
        <fullName evidence="3">GDSL-type esterase/lipase family protein</fullName>
    </submittedName>
</protein>
<feature type="domain" description="SGNH hydrolase-type esterase" evidence="2">
    <location>
        <begin position="427"/>
        <end position="612"/>
    </location>
</feature>
<feature type="domain" description="BppU N-terminal" evidence="1">
    <location>
        <begin position="6"/>
        <end position="162"/>
    </location>
</feature>
<name>A0A9X2RZR9_9FIRM</name>
<dbReference type="AlphaFoldDB" id="A0A9X2RZR9"/>
<dbReference type="Proteomes" id="UP001140817">
    <property type="component" value="Unassembled WGS sequence"/>
</dbReference>
<dbReference type="InterPro" id="IPR013830">
    <property type="entry name" value="SGNH_hydro"/>
</dbReference>
<evidence type="ECO:0000259" key="1">
    <source>
        <dbReference type="Pfam" id="PF10651"/>
    </source>
</evidence>
<dbReference type="SUPFAM" id="SSF52266">
    <property type="entry name" value="SGNH hydrolase"/>
    <property type="match status" value="1"/>
</dbReference>
<evidence type="ECO:0000313" key="4">
    <source>
        <dbReference type="Proteomes" id="UP001140817"/>
    </source>
</evidence>
<sequence>MSILDKKHILTIDLDDSSIEYSKKIFFYNTDKNISNLYVKIKKNNDDGVGVELSVNDLKDITVKLTAIKPKTNQTREMIGILTEELTDQSCAIYKFELLQEFTDQVGSVVCEFELSNASGEKVTIDAFSYRIKESKLTGLNAEIESNPDLPVLKQLIKEVKETAQTVNNIDDVNITETKTFSNKKIDEKFSTVSSQIKDKANKDEVVKKGYANLNDFDEESRLAIAGGDFNLNYVLGEDNVKTKNIADNQVTPNKTNFINIEIGVNKFNKYNATIGGYLNGSGVVVGESDLTYGYSEKIAVNGGDIIRFDRYSALVSFPGVYYVGEVAYNINTISDLTYSNEYWCCTLPSNANFVRINIKSSYIDTQMLTINQEMPLSYVPFSKTQTIDDSIKIPNSYEIRIESLENKSNANSNDSNILYNKKWAVCGDSISYGARADLDDSGIRKTYDYYIAKRNNMTIVKNAISGSTITNVSGKNSFSVDRYKNLGSDLDYITLWFGINDSGVGSSILGTISDSDNTTFYGAWNVVLDYLIRTYPTAKIGIVVTYGGSETFRNATRDIAKKWGIPIFDIMGDFSIPLFAGRESDVQTAISTFRKEQFLSDGIHPNDVGYQYLSTSFESWLRSL</sequence>
<dbReference type="InterPro" id="IPR018913">
    <property type="entry name" value="BppU_N"/>
</dbReference>
<comment type="caution">
    <text evidence="3">The sequence shown here is derived from an EMBL/GenBank/DDBJ whole genome shotgun (WGS) entry which is preliminary data.</text>
</comment>
<dbReference type="Pfam" id="PF13472">
    <property type="entry name" value="Lipase_GDSL_2"/>
    <property type="match status" value="1"/>
</dbReference>
<evidence type="ECO:0000313" key="3">
    <source>
        <dbReference type="EMBL" id="MCR1821308.1"/>
    </source>
</evidence>
<dbReference type="Gene3D" id="3.40.50.1110">
    <property type="entry name" value="SGNH hydrolase"/>
    <property type="match status" value="1"/>
</dbReference>